<organism evidence="3 4">
    <name type="scientific">Emticicia oligotrophica (strain DSM 17448 / CIP 109782 / MTCC 6937 / GPTSA100-15)</name>
    <dbReference type="NCBI Taxonomy" id="929562"/>
    <lineage>
        <taxon>Bacteria</taxon>
        <taxon>Pseudomonadati</taxon>
        <taxon>Bacteroidota</taxon>
        <taxon>Cytophagia</taxon>
        <taxon>Cytophagales</taxon>
        <taxon>Leadbetterellaceae</taxon>
        <taxon>Emticicia</taxon>
    </lineage>
</organism>
<evidence type="ECO:0000313" key="3">
    <source>
        <dbReference type="EMBL" id="AFK04536.1"/>
    </source>
</evidence>
<evidence type="ECO:0000313" key="4">
    <source>
        <dbReference type="Proteomes" id="UP000002875"/>
    </source>
</evidence>
<dbReference type="RefSeq" id="WP_015030225.1">
    <property type="nucleotide sequence ID" value="NC_018748.1"/>
</dbReference>
<reference evidence="3 4" key="1">
    <citation type="submission" date="2011-07" db="EMBL/GenBank/DDBJ databases">
        <title>The complete genome of chromosome of Emticicia oligotrophica DSM 17448.</title>
        <authorList>
            <consortium name="US DOE Joint Genome Institute (JGI-PGF)"/>
            <person name="Lucas S."/>
            <person name="Han J."/>
            <person name="Lapidus A."/>
            <person name="Bruce D."/>
            <person name="Goodwin L."/>
            <person name="Pitluck S."/>
            <person name="Peters L."/>
            <person name="Kyrpides N."/>
            <person name="Mavromatis K."/>
            <person name="Ivanova N."/>
            <person name="Ovchinnikova G."/>
            <person name="Teshima H."/>
            <person name="Detter J.C."/>
            <person name="Tapia R."/>
            <person name="Han C."/>
            <person name="Land M."/>
            <person name="Hauser L."/>
            <person name="Markowitz V."/>
            <person name="Cheng J.-F."/>
            <person name="Hugenholtz P."/>
            <person name="Woyke T."/>
            <person name="Wu D."/>
            <person name="Tindall B."/>
            <person name="Pomrenke H."/>
            <person name="Brambilla E."/>
            <person name="Klenk H.-P."/>
            <person name="Eisen J.A."/>
        </authorList>
    </citation>
    <scope>NUCLEOTIDE SEQUENCE [LARGE SCALE GENOMIC DNA]</scope>
    <source>
        <strain evidence="3 4">DSM 17448</strain>
    </source>
</reference>
<dbReference type="PANTHER" id="PTHR37023">
    <property type="entry name" value="TRANSPOSASE"/>
    <property type="match status" value="1"/>
</dbReference>
<dbReference type="NCBIfam" id="NF033538">
    <property type="entry name" value="transpos_IS91"/>
    <property type="match status" value="1"/>
</dbReference>
<dbReference type="InterPro" id="IPR007069">
    <property type="entry name" value="Transposase_32"/>
</dbReference>
<dbReference type="Proteomes" id="UP000002875">
    <property type="component" value="Chromosome"/>
</dbReference>
<dbReference type="Pfam" id="PF14319">
    <property type="entry name" value="Zn_Tnp_IS91"/>
    <property type="match status" value="1"/>
</dbReference>
<name>A0ABM5N4U9_EMTOG</name>
<feature type="domain" description="Transposase IS801/IS1294" evidence="1">
    <location>
        <begin position="136"/>
        <end position="311"/>
    </location>
</feature>
<gene>
    <name evidence="3" type="ordered locus">Emtol_3407</name>
</gene>
<dbReference type="InterPro" id="IPR026889">
    <property type="entry name" value="Zn_Tnp"/>
</dbReference>
<keyword evidence="4" id="KW-1185">Reference proteome</keyword>
<sequence length="387" mass="44166">MNKQESLQGVFSKAQRMVFNSYSKSVFGQLSTCRTLSNGYHLSQCSDCGHQQMQFHGCGNRHCLFCGHFGREQWVGQRRAELLPTTYYHVVFTLPHELNGLVMGNRTLLYNLLLESSSQTLIQFGKDPKYLGAEIGITSVLHTWGQNLSFHPHVHCIVSGGGFDGNQWQNSKRVSGKFLFPVGAMKIVFKGILMKGLRKLRPKLRLDKLNFEDLLSQIGQKAWNVYAKRPFGGAMGVLEYLGRYTHRIAISSSRITEVGQTTVSFNYKDYADGSKVKQMTLSHEEFLRRFEQHILPRYFVKIRHYGYLRNRGKQERLKQILASLQLSERKPIPKLTVEQFMQEKYGTGLGKCPCCGEGRMVSIAVIYSFRCEPIQASFQVRNKASPV</sequence>
<dbReference type="PANTHER" id="PTHR37023:SF1">
    <property type="entry name" value="ISSOD25 TRANSPOSASE TNPA_ISSOD25"/>
    <property type="match status" value="1"/>
</dbReference>
<accession>A0ABM5N4U9</accession>
<feature type="domain" description="Transposase zinc-binding" evidence="2">
    <location>
        <begin position="19"/>
        <end position="94"/>
    </location>
</feature>
<dbReference type="InterPro" id="IPR054832">
    <property type="entry name" value="transpos_IS91"/>
</dbReference>
<dbReference type="EMBL" id="CP002961">
    <property type="protein sequence ID" value="AFK04536.1"/>
    <property type="molecule type" value="Genomic_DNA"/>
</dbReference>
<evidence type="ECO:0000259" key="2">
    <source>
        <dbReference type="Pfam" id="PF14319"/>
    </source>
</evidence>
<protein>
    <submittedName>
        <fullName evidence="3">Transposase</fullName>
    </submittedName>
</protein>
<evidence type="ECO:0000259" key="1">
    <source>
        <dbReference type="Pfam" id="PF04986"/>
    </source>
</evidence>
<dbReference type="Pfam" id="PF04986">
    <property type="entry name" value="Y2_Tnp"/>
    <property type="match status" value="1"/>
</dbReference>
<proteinExistence type="predicted"/>